<keyword evidence="3" id="KW-0012">Acyltransferase</keyword>
<comment type="caution">
    <text evidence="4">The sequence shown here is derived from an EMBL/GenBank/DDBJ whole genome shotgun (WGS) entry which is preliminary data.</text>
</comment>
<keyword evidence="1 4" id="KW-0808">Transferase</keyword>
<dbReference type="EMBL" id="RDSM01000001">
    <property type="protein sequence ID" value="RXH58443.1"/>
    <property type="molecule type" value="Genomic_DNA"/>
</dbReference>
<dbReference type="Gene3D" id="2.160.10.10">
    <property type="entry name" value="Hexapeptide repeat proteins"/>
    <property type="match status" value="1"/>
</dbReference>
<dbReference type="SUPFAM" id="SSF51161">
    <property type="entry name" value="Trimeric LpxA-like enzymes"/>
    <property type="match status" value="1"/>
</dbReference>
<accession>A0A4Q0T470</accession>
<dbReference type="InterPro" id="IPR018357">
    <property type="entry name" value="Hexapep_transf_CS"/>
</dbReference>
<protein>
    <submittedName>
        <fullName evidence="4">Acetyltransferase</fullName>
    </submittedName>
</protein>
<sequence length="65" mass="7019">MIGDDVWIGDNVVIVGPVTIGQGSIVAANSVVRTDIPAFTMVGGIPARTIRRFDQQASRWERPNP</sequence>
<dbReference type="PROSITE" id="PS00101">
    <property type="entry name" value="HEXAPEP_TRANSFERASES"/>
    <property type="match status" value="1"/>
</dbReference>
<dbReference type="Pfam" id="PF00132">
    <property type="entry name" value="Hexapep"/>
    <property type="match status" value="1"/>
</dbReference>
<dbReference type="InterPro" id="IPR051159">
    <property type="entry name" value="Hexapeptide_acetyltransf"/>
</dbReference>
<evidence type="ECO:0000313" key="4">
    <source>
        <dbReference type="EMBL" id="RXH58443.1"/>
    </source>
</evidence>
<keyword evidence="5" id="KW-1185">Reference proteome</keyword>
<dbReference type="GO" id="GO:0016746">
    <property type="term" value="F:acyltransferase activity"/>
    <property type="evidence" value="ECO:0007669"/>
    <property type="project" value="UniProtKB-KW"/>
</dbReference>
<gene>
    <name evidence="4" type="ORF">GRAN_1753</name>
</gene>
<dbReference type="InterPro" id="IPR011004">
    <property type="entry name" value="Trimer_LpxA-like_sf"/>
</dbReference>
<reference evidence="4 5" key="1">
    <citation type="submission" date="2018-11" db="EMBL/GenBank/DDBJ databases">
        <authorList>
            <person name="Mardanov A.V."/>
            <person name="Ravin N.V."/>
            <person name="Dedysh S.N."/>
        </authorList>
    </citation>
    <scope>NUCLEOTIDE SEQUENCE [LARGE SCALE GENOMIC DNA]</scope>
    <source>
        <strain evidence="4 5">AF10</strain>
    </source>
</reference>
<evidence type="ECO:0000256" key="1">
    <source>
        <dbReference type="ARBA" id="ARBA00022679"/>
    </source>
</evidence>
<proteinExistence type="predicted"/>
<evidence type="ECO:0000256" key="3">
    <source>
        <dbReference type="ARBA" id="ARBA00023315"/>
    </source>
</evidence>
<organism evidence="4 5">
    <name type="scientific">Granulicella sibirica</name>
    <dbReference type="NCBI Taxonomy" id="2479048"/>
    <lineage>
        <taxon>Bacteria</taxon>
        <taxon>Pseudomonadati</taxon>
        <taxon>Acidobacteriota</taxon>
        <taxon>Terriglobia</taxon>
        <taxon>Terriglobales</taxon>
        <taxon>Acidobacteriaceae</taxon>
        <taxon>Granulicella</taxon>
    </lineage>
</organism>
<dbReference type="InterPro" id="IPR001451">
    <property type="entry name" value="Hexapep"/>
</dbReference>
<evidence type="ECO:0000256" key="2">
    <source>
        <dbReference type="ARBA" id="ARBA00022737"/>
    </source>
</evidence>
<reference evidence="5" key="2">
    <citation type="submission" date="2019-02" db="EMBL/GenBank/DDBJ databases">
        <title>Granulicella sibirica sp. nov., a psychrotolerant acidobacterium isolated from an organic soil layer in forested tundra, West Siberia.</title>
        <authorList>
            <person name="Oshkin I.Y."/>
            <person name="Kulichevskaya I.S."/>
            <person name="Rijpstra W.I.C."/>
            <person name="Sinninghe Damste J.S."/>
            <person name="Rakitin A.L."/>
            <person name="Ravin N.V."/>
            <person name="Dedysh S.N."/>
        </authorList>
    </citation>
    <scope>NUCLEOTIDE SEQUENCE [LARGE SCALE GENOMIC DNA]</scope>
    <source>
        <strain evidence="5">AF10</strain>
    </source>
</reference>
<evidence type="ECO:0000313" key="5">
    <source>
        <dbReference type="Proteomes" id="UP000289437"/>
    </source>
</evidence>
<dbReference type="Proteomes" id="UP000289437">
    <property type="component" value="Unassembled WGS sequence"/>
</dbReference>
<name>A0A4Q0T470_9BACT</name>
<dbReference type="PANTHER" id="PTHR23416">
    <property type="entry name" value="SIALIC ACID SYNTHASE-RELATED"/>
    <property type="match status" value="1"/>
</dbReference>
<keyword evidence="2" id="KW-0677">Repeat</keyword>
<dbReference type="AlphaFoldDB" id="A0A4Q0T470"/>